<keyword evidence="4" id="KW-0720">Serine protease</keyword>
<evidence type="ECO:0000256" key="2">
    <source>
        <dbReference type="ARBA" id="ARBA00022670"/>
    </source>
</evidence>
<proteinExistence type="inferred from homology"/>
<evidence type="ECO:0000313" key="6">
    <source>
        <dbReference type="EMBL" id="UYM05633.1"/>
    </source>
</evidence>
<name>A0AA46TJI4_9ACTN</name>
<sequence length="335" mass="36521">MLATERELRLDDIYVRAGLSGPESVADYWIQFTEMPDAEVLADLQALPVDVEVQYGAPASARELAALAAALTGAAADHPDVIHSAGTRYDPQSYEFRLEYAAVDGATDDEVAQVLDAGLADAAQGRPYQRLPVGVVLDRDDSREPSVTEATVQGGRNLFRGGSRSCTAGFTARRHGNRGALTARHCPNRLEYRNRRGIISRNPAQTSYNAVDLQFHRTLRRHSTNRQFRHSRNDDRTVRRVANAPDGSAICHWGGTTGRSCTYVVNQDTCEVLSGHRYCGLDVTRDDVSAGGDSGGPWFLGTTARGTHSGGNAGNASFFTRVGRLYFLDAHILQR</sequence>
<organism evidence="6 7">
    <name type="scientific">Solicola gregarius</name>
    <dbReference type="NCBI Taxonomy" id="2908642"/>
    <lineage>
        <taxon>Bacteria</taxon>
        <taxon>Bacillati</taxon>
        <taxon>Actinomycetota</taxon>
        <taxon>Actinomycetes</taxon>
        <taxon>Propionibacteriales</taxon>
        <taxon>Nocardioidaceae</taxon>
        <taxon>Solicola</taxon>
    </lineage>
</organism>
<keyword evidence="2" id="KW-0645">Protease</keyword>
<evidence type="ECO:0000256" key="5">
    <source>
        <dbReference type="ARBA" id="ARBA00023157"/>
    </source>
</evidence>
<keyword evidence="7" id="KW-1185">Reference proteome</keyword>
<dbReference type="GO" id="GO:0006508">
    <property type="term" value="P:proteolysis"/>
    <property type="evidence" value="ECO:0007669"/>
    <property type="project" value="UniProtKB-KW"/>
</dbReference>
<evidence type="ECO:0000256" key="1">
    <source>
        <dbReference type="ARBA" id="ARBA00007664"/>
    </source>
</evidence>
<dbReference type="InterPro" id="IPR043504">
    <property type="entry name" value="Peptidase_S1_PA_chymotrypsin"/>
</dbReference>
<dbReference type="InterPro" id="IPR001316">
    <property type="entry name" value="Pept_S1A_streptogrisin"/>
</dbReference>
<comment type="similarity">
    <text evidence="1">Belongs to the peptidase S1 family.</text>
</comment>
<dbReference type="Proteomes" id="UP001164390">
    <property type="component" value="Chromosome"/>
</dbReference>
<dbReference type="RefSeq" id="WP_271634452.1">
    <property type="nucleotide sequence ID" value="NZ_CP094970.1"/>
</dbReference>
<dbReference type="InterPro" id="IPR009003">
    <property type="entry name" value="Peptidase_S1_PA"/>
</dbReference>
<gene>
    <name evidence="6" type="ORF">L0C25_00675</name>
</gene>
<dbReference type="EMBL" id="CP094970">
    <property type="protein sequence ID" value="UYM05633.1"/>
    <property type="molecule type" value="Genomic_DNA"/>
</dbReference>
<keyword evidence="5" id="KW-1015">Disulfide bond</keyword>
<dbReference type="PRINTS" id="PR00861">
    <property type="entry name" value="ALYTICPTASE"/>
</dbReference>
<keyword evidence="3" id="KW-0378">Hydrolase</keyword>
<dbReference type="SUPFAM" id="SSF50494">
    <property type="entry name" value="Trypsin-like serine proteases"/>
    <property type="match status" value="1"/>
</dbReference>
<dbReference type="Gene3D" id="2.40.10.10">
    <property type="entry name" value="Trypsin-like serine proteases"/>
    <property type="match status" value="2"/>
</dbReference>
<reference evidence="6" key="1">
    <citation type="submission" date="2022-01" db="EMBL/GenBank/DDBJ databases">
        <title>Nocardioidaceae gen. sp. A5X3R13.</title>
        <authorList>
            <person name="Lopez Marin M.A."/>
            <person name="Uhlik O."/>
        </authorList>
    </citation>
    <scope>NUCLEOTIDE SEQUENCE</scope>
    <source>
        <strain evidence="6">A5X3R13</strain>
    </source>
</reference>
<dbReference type="KEGG" id="sgrg:L0C25_00675"/>
<evidence type="ECO:0000256" key="4">
    <source>
        <dbReference type="ARBA" id="ARBA00022825"/>
    </source>
</evidence>
<dbReference type="AlphaFoldDB" id="A0AA46TJI4"/>
<evidence type="ECO:0000313" key="7">
    <source>
        <dbReference type="Proteomes" id="UP001164390"/>
    </source>
</evidence>
<evidence type="ECO:0000256" key="3">
    <source>
        <dbReference type="ARBA" id="ARBA00022801"/>
    </source>
</evidence>
<dbReference type="GO" id="GO:0004252">
    <property type="term" value="F:serine-type endopeptidase activity"/>
    <property type="evidence" value="ECO:0007669"/>
    <property type="project" value="InterPro"/>
</dbReference>
<dbReference type="CDD" id="cd21112">
    <property type="entry name" value="alphaLP-like"/>
    <property type="match status" value="1"/>
</dbReference>
<accession>A0AA46TJI4</accession>
<protein>
    <submittedName>
        <fullName evidence="6">S1 family peptidase</fullName>
    </submittedName>
</protein>